<gene>
    <name evidence="2" type="ORF">IAC59_02030</name>
</gene>
<dbReference type="Proteomes" id="UP000824123">
    <property type="component" value="Unassembled WGS sequence"/>
</dbReference>
<dbReference type="GO" id="GO:0008999">
    <property type="term" value="F:protein-N-terminal-alanine acetyltransferase activity"/>
    <property type="evidence" value="ECO:0007669"/>
    <property type="project" value="TreeGrafter"/>
</dbReference>
<proteinExistence type="predicted"/>
<evidence type="ECO:0000313" key="3">
    <source>
        <dbReference type="Proteomes" id="UP000824123"/>
    </source>
</evidence>
<dbReference type="Pfam" id="PF13302">
    <property type="entry name" value="Acetyltransf_3"/>
    <property type="match status" value="1"/>
</dbReference>
<dbReference type="PROSITE" id="PS51186">
    <property type="entry name" value="GNAT"/>
    <property type="match status" value="1"/>
</dbReference>
<feature type="domain" description="N-acetyltransferase" evidence="1">
    <location>
        <begin position="19"/>
        <end position="176"/>
    </location>
</feature>
<comment type="caution">
    <text evidence="2">The sequence shown here is derived from an EMBL/GenBank/DDBJ whole genome shotgun (WGS) entry which is preliminary data.</text>
</comment>
<dbReference type="InterPro" id="IPR016181">
    <property type="entry name" value="Acyl_CoA_acyltransferase"/>
</dbReference>
<dbReference type="Gene3D" id="3.40.630.30">
    <property type="match status" value="1"/>
</dbReference>
<dbReference type="PANTHER" id="PTHR43441:SF11">
    <property type="entry name" value="RIBOSOMAL-PROTEIN-SERINE ACETYLTRANSFERASE"/>
    <property type="match status" value="1"/>
</dbReference>
<protein>
    <submittedName>
        <fullName evidence="2">GNAT family N-acetyltransferase</fullName>
    </submittedName>
</protein>
<reference evidence="2" key="2">
    <citation type="journal article" date="2021" name="PeerJ">
        <title>Extensive microbial diversity within the chicken gut microbiome revealed by metagenomics and culture.</title>
        <authorList>
            <person name="Gilroy R."/>
            <person name="Ravi A."/>
            <person name="Getino M."/>
            <person name="Pursley I."/>
            <person name="Horton D.L."/>
            <person name="Alikhan N.F."/>
            <person name="Baker D."/>
            <person name="Gharbi K."/>
            <person name="Hall N."/>
            <person name="Watson M."/>
            <person name="Adriaenssens E.M."/>
            <person name="Foster-Nyarko E."/>
            <person name="Jarju S."/>
            <person name="Secka A."/>
            <person name="Antonio M."/>
            <person name="Oren A."/>
            <person name="Chaudhuri R.R."/>
            <person name="La Ragione R."/>
            <person name="Hildebrand F."/>
            <person name="Pallen M.J."/>
        </authorList>
    </citation>
    <scope>NUCLEOTIDE SEQUENCE</scope>
    <source>
        <strain evidence="2">ChiSxjej2B14-8506</strain>
    </source>
</reference>
<dbReference type="SUPFAM" id="SSF55729">
    <property type="entry name" value="Acyl-CoA N-acyltransferases (Nat)"/>
    <property type="match status" value="1"/>
</dbReference>
<organism evidence="2 3">
    <name type="scientific">Candidatus Fimadaptatus faecigallinarum</name>
    <dbReference type="NCBI Taxonomy" id="2840814"/>
    <lineage>
        <taxon>Bacteria</taxon>
        <taxon>Bacillati</taxon>
        <taxon>Bacillota</taxon>
        <taxon>Clostridia</taxon>
        <taxon>Eubacteriales</taxon>
        <taxon>Candidatus Fimadaptatus</taxon>
    </lineage>
</organism>
<reference evidence="2" key="1">
    <citation type="submission" date="2020-10" db="EMBL/GenBank/DDBJ databases">
        <authorList>
            <person name="Gilroy R."/>
        </authorList>
    </citation>
    <scope>NUCLEOTIDE SEQUENCE</scope>
    <source>
        <strain evidence="2">ChiSxjej2B14-8506</strain>
    </source>
</reference>
<dbReference type="AlphaFoldDB" id="A0A9D1LQ60"/>
<dbReference type="InterPro" id="IPR000182">
    <property type="entry name" value="GNAT_dom"/>
</dbReference>
<name>A0A9D1LQ60_9FIRM</name>
<sequence>MRLTGERVYLDMLTREDCRRIFELTEFDPDALVEQPCIGFGPERADDWYADIQRRQCDTHVRLGIYVRADDGARGELVGDVALQDINWRDRRCSVGIGMARLSDRGRGYGTEALKLMLGYGFDALGLERIEARTLDVNKRAQRLLERVGFVREGCERAAVYLGGARRDRLMYGMLRDEWAQVKLECACGR</sequence>
<accession>A0A9D1LQ60</accession>
<dbReference type="GO" id="GO:0005737">
    <property type="term" value="C:cytoplasm"/>
    <property type="evidence" value="ECO:0007669"/>
    <property type="project" value="TreeGrafter"/>
</dbReference>
<evidence type="ECO:0000313" key="2">
    <source>
        <dbReference type="EMBL" id="HIU46023.1"/>
    </source>
</evidence>
<dbReference type="GO" id="GO:1990189">
    <property type="term" value="F:protein N-terminal-serine acetyltransferase activity"/>
    <property type="evidence" value="ECO:0007669"/>
    <property type="project" value="TreeGrafter"/>
</dbReference>
<evidence type="ECO:0000259" key="1">
    <source>
        <dbReference type="PROSITE" id="PS51186"/>
    </source>
</evidence>
<dbReference type="EMBL" id="DVNK01000014">
    <property type="protein sequence ID" value="HIU46023.1"/>
    <property type="molecule type" value="Genomic_DNA"/>
</dbReference>
<dbReference type="InterPro" id="IPR051908">
    <property type="entry name" value="Ribosomal_N-acetyltransferase"/>
</dbReference>
<dbReference type="PANTHER" id="PTHR43441">
    <property type="entry name" value="RIBOSOMAL-PROTEIN-SERINE ACETYLTRANSFERASE"/>
    <property type="match status" value="1"/>
</dbReference>